<feature type="compositionally biased region" description="Acidic residues" evidence="1">
    <location>
        <begin position="58"/>
        <end position="67"/>
    </location>
</feature>
<dbReference type="PANTHER" id="PTHR47512:SF3">
    <property type="entry name" value="CHALCONE-FLAVONONE ISOMERASE FAMILY PROTEIN"/>
    <property type="match status" value="1"/>
</dbReference>
<sequence length="151" mass="16853">MSSSTRRVTRSQTLASLNNNNNNNIPISRNNEDSDKGLSKSKQQDRSGNANSTTHGEDVDEVIEADAEEEDGLLLDELCKGVSRISVNTTTTTTTTSTIAKFAGKHARFMYKYNSDGEEIVEESDDCKHQKESIFIFPLRKKEVMIDDDDD</sequence>
<protein>
    <submittedName>
        <fullName evidence="2">Uncharacterized protein</fullName>
    </submittedName>
</protein>
<feature type="compositionally biased region" description="Low complexity" evidence="1">
    <location>
        <begin position="1"/>
        <end position="24"/>
    </location>
</feature>
<comment type="caution">
    <text evidence="2">The sequence shown here is derived from an EMBL/GenBank/DDBJ whole genome shotgun (WGS) entry which is preliminary data.</text>
</comment>
<accession>A0AA39SWH2</accession>
<organism evidence="2 3">
    <name type="scientific">Acer saccharum</name>
    <name type="common">Sugar maple</name>
    <dbReference type="NCBI Taxonomy" id="4024"/>
    <lineage>
        <taxon>Eukaryota</taxon>
        <taxon>Viridiplantae</taxon>
        <taxon>Streptophyta</taxon>
        <taxon>Embryophyta</taxon>
        <taxon>Tracheophyta</taxon>
        <taxon>Spermatophyta</taxon>
        <taxon>Magnoliopsida</taxon>
        <taxon>eudicotyledons</taxon>
        <taxon>Gunneridae</taxon>
        <taxon>Pentapetalae</taxon>
        <taxon>rosids</taxon>
        <taxon>malvids</taxon>
        <taxon>Sapindales</taxon>
        <taxon>Sapindaceae</taxon>
        <taxon>Hippocastanoideae</taxon>
        <taxon>Acereae</taxon>
        <taxon>Acer</taxon>
    </lineage>
</organism>
<dbReference type="PANTHER" id="PTHR47512">
    <property type="entry name" value="EXPRESSED PROTEIN"/>
    <property type="match status" value="1"/>
</dbReference>
<keyword evidence="3" id="KW-1185">Reference proteome</keyword>
<dbReference type="EMBL" id="JAUESC010000004">
    <property type="protein sequence ID" value="KAK0597407.1"/>
    <property type="molecule type" value="Genomic_DNA"/>
</dbReference>
<dbReference type="AlphaFoldDB" id="A0AA39SWH2"/>
<evidence type="ECO:0000256" key="1">
    <source>
        <dbReference type="SAM" id="MobiDB-lite"/>
    </source>
</evidence>
<gene>
    <name evidence="2" type="ORF">LWI29_024978</name>
</gene>
<feature type="compositionally biased region" description="Basic and acidic residues" evidence="1">
    <location>
        <begin position="30"/>
        <end position="45"/>
    </location>
</feature>
<reference evidence="2" key="1">
    <citation type="journal article" date="2022" name="Plant J.">
        <title>Strategies of tolerance reflected in two North American maple genomes.</title>
        <authorList>
            <person name="McEvoy S.L."/>
            <person name="Sezen U.U."/>
            <person name="Trouern-Trend A."/>
            <person name="McMahon S.M."/>
            <person name="Schaberg P.G."/>
            <person name="Yang J."/>
            <person name="Wegrzyn J.L."/>
            <person name="Swenson N.G."/>
        </authorList>
    </citation>
    <scope>NUCLEOTIDE SEQUENCE</scope>
    <source>
        <strain evidence="2">NS2018</strain>
    </source>
</reference>
<evidence type="ECO:0000313" key="2">
    <source>
        <dbReference type="EMBL" id="KAK0597407.1"/>
    </source>
</evidence>
<dbReference type="Proteomes" id="UP001168877">
    <property type="component" value="Unassembled WGS sequence"/>
</dbReference>
<feature type="region of interest" description="Disordered" evidence="1">
    <location>
        <begin position="1"/>
        <end position="67"/>
    </location>
</feature>
<evidence type="ECO:0000313" key="3">
    <source>
        <dbReference type="Proteomes" id="UP001168877"/>
    </source>
</evidence>
<name>A0AA39SWH2_ACESA</name>
<proteinExistence type="predicted"/>
<reference evidence="2" key="2">
    <citation type="submission" date="2023-06" db="EMBL/GenBank/DDBJ databases">
        <authorList>
            <person name="Swenson N.G."/>
            <person name="Wegrzyn J.L."/>
            <person name="Mcevoy S.L."/>
        </authorList>
    </citation>
    <scope>NUCLEOTIDE SEQUENCE</scope>
    <source>
        <strain evidence="2">NS2018</strain>
        <tissue evidence="2">Leaf</tissue>
    </source>
</reference>